<dbReference type="InterPro" id="IPR003593">
    <property type="entry name" value="AAA+_ATPase"/>
</dbReference>
<keyword evidence="5" id="KW-0547">Nucleotide-binding</keyword>
<evidence type="ECO:0000256" key="6">
    <source>
        <dbReference type="ARBA" id="ARBA00022840"/>
    </source>
</evidence>
<dbReference type="SMART" id="SM00382">
    <property type="entry name" value="AAA"/>
    <property type="match status" value="1"/>
</dbReference>
<dbReference type="InterPro" id="IPR050388">
    <property type="entry name" value="ABC_Ni/Peptide_Import"/>
</dbReference>
<keyword evidence="6" id="KW-0067">ATP-binding</keyword>
<dbReference type="PANTHER" id="PTHR43297:SF2">
    <property type="entry name" value="DIPEPTIDE TRANSPORT ATP-BINDING PROTEIN DPPD"/>
    <property type="match status" value="1"/>
</dbReference>
<protein>
    <submittedName>
        <fullName evidence="9">ABC-type dipeptide/oligopeptide/nickel transport system ATPase component</fullName>
    </submittedName>
</protein>
<evidence type="ECO:0000256" key="2">
    <source>
        <dbReference type="ARBA" id="ARBA00005417"/>
    </source>
</evidence>
<dbReference type="PANTHER" id="PTHR43297">
    <property type="entry name" value="OLIGOPEPTIDE TRANSPORT ATP-BINDING PROTEIN APPD"/>
    <property type="match status" value="1"/>
</dbReference>
<dbReference type="PROSITE" id="PS50893">
    <property type="entry name" value="ABC_TRANSPORTER_2"/>
    <property type="match status" value="1"/>
</dbReference>
<keyword evidence="3" id="KW-0813">Transport</keyword>
<comment type="similarity">
    <text evidence="2">Belongs to the ABC transporter superfamily.</text>
</comment>
<dbReference type="Pfam" id="PF00005">
    <property type="entry name" value="ABC_tran"/>
    <property type="match status" value="1"/>
</dbReference>
<name>A0ABT9PD40_9ACTN</name>
<comment type="caution">
    <text evidence="9">The sequence shown here is derived from an EMBL/GenBank/DDBJ whole genome shotgun (WGS) entry which is preliminary data.</text>
</comment>
<evidence type="ECO:0000313" key="9">
    <source>
        <dbReference type="EMBL" id="MDP9830309.1"/>
    </source>
</evidence>
<proteinExistence type="inferred from homology"/>
<keyword evidence="7" id="KW-0472">Membrane</keyword>
<dbReference type="PROSITE" id="PS00211">
    <property type="entry name" value="ABC_TRANSPORTER_1"/>
    <property type="match status" value="1"/>
</dbReference>
<evidence type="ECO:0000256" key="7">
    <source>
        <dbReference type="ARBA" id="ARBA00023136"/>
    </source>
</evidence>
<dbReference type="InterPro" id="IPR003439">
    <property type="entry name" value="ABC_transporter-like_ATP-bd"/>
</dbReference>
<keyword evidence="4" id="KW-1003">Cell membrane</keyword>
<comment type="subcellular location">
    <subcellularLocation>
        <location evidence="1">Cell membrane</location>
        <topology evidence="1">Peripheral membrane protein</topology>
    </subcellularLocation>
</comment>
<dbReference type="InterPro" id="IPR027417">
    <property type="entry name" value="P-loop_NTPase"/>
</dbReference>
<reference evidence="9 10" key="1">
    <citation type="submission" date="2023-07" db="EMBL/GenBank/DDBJ databases">
        <title>Sequencing the genomes of 1000 actinobacteria strains.</title>
        <authorList>
            <person name="Klenk H.-P."/>
        </authorList>
    </citation>
    <scope>NUCLEOTIDE SEQUENCE [LARGE SCALE GENOMIC DNA]</scope>
    <source>
        <strain evidence="9 10">DSM 44388</strain>
    </source>
</reference>
<feature type="domain" description="ABC transporter" evidence="8">
    <location>
        <begin position="11"/>
        <end position="261"/>
    </location>
</feature>
<evidence type="ECO:0000259" key="8">
    <source>
        <dbReference type="PROSITE" id="PS50893"/>
    </source>
</evidence>
<evidence type="ECO:0000256" key="4">
    <source>
        <dbReference type="ARBA" id="ARBA00022475"/>
    </source>
</evidence>
<keyword evidence="10" id="KW-1185">Reference proteome</keyword>
<evidence type="ECO:0000256" key="3">
    <source>
        <dbReference type="ARBA" id="ARBA00022448"/>
    </source>
</evidence>
<accession>A0ABT9PD40</accession>
<dbReference type="InterPro" id="IPR017871">
    <property type="entry name" value="ABC_transporter-like_CS"/>
</dbReference>
<dbReference type="Gene3D" id="3.40.50.300">
    <property type="entry name" value="P-loop containing nucleotide triphosphate hydrolases"/>
    <property type="match status" value="1"/>
</dbReference>
<dbReference type="RefSeq" id="WP_307249349.1">
    <property type="nucleotide sequence ID" value="NZ_JAUSQZ010000001.1"/>
</dbReference>
<dbReference type="SUPFAM" id="SSF52540">
    <property type="entry name" value="P-loop containing nucleoside triphosphate hydrolases"/>
    <property type="match status" value="1"/>
</dbReference>
<dbReference type="Proteomes" id="UP001235712">
    <property type="component" value="Unassembled WGS sequence"/>
</dbReference>
<organism evidence="9 10">
    <name type="scientific">Kineosporia succinea</name>
    <dbReference type="NCBI Taxonomy" id="84632"/>
    <lineage>
        <taxon>Bacteria</taxon>
        <taxon>Bacillati</taxon>
        <taxon>Actinomycetota</taxon>
        <taxon>Actinomycetes</taxon>
        <taxon>Kineosporiales</taxon>
        <taxon>Kineosporiaceae</taxon>
        <taxon>Kineosporia</taxon>
    </lineage>
</organism>
<evidence type="ECO:0000313" key="10">
    <source>
        <dbReference type="Proteomes" id="UP001235712"/>
    </source>
</evidence>
<dbReference type="CDD" id="cd03257">
    <property type="entry name" value="ABC_NikE_OppD_transporters"/>
    <property type="match status" value="1"/>
</dbReference>
<evidence type="ECO:0000256" key="1">
    <source>
        <dbReference type="ARBA" id="ARBA00004202"/>
    </source>
</evidence>
<evidence type="ECO:0000256" key="5">
    <source>
        <dbReference type="ARBA" id="ARBA00022741"/>
    </source>
</evidence>
<sequence>MDSTTESRPVLEVRDLSVRYGNSVAVSGASFTIARGQRVAVVGESGSGKTSLANAIAGFVDPMSAVVESEVLSLDGSALQRTFTAGRQERIPRRTPGLSMVFQDAMSSLDPVWTVGSQLTAVLRSTERCTRSEARERATDLLDRVGIVDPRRVMRARPHELSGGMRQRVMIAIALSGRPALLIADEPTSALDASVAVRTMKLLVELTRTQGTALLMVTHDIELCRRFTDHVIVMYRGEIVEQLPSARLDEAEHPYTQGLLQCVPTLASAGLEQLPTFESVRRSIEEVTG</sequence>
<dbReference type="EMBL" id="JAUSQZ010000001">
    <property type="protein sequence ID" value="MDP9830309.1"/>
    <property type="molecule type" value="Genomic_DNA"/>
</dbReference>
<gene>
    <name evidence="9" type="ORF">J2S57_006058</name>
</gene>